<name>A0A8H3X8K2_GIGMA</name>
<dbReference type="AlphaFoldDB" id="A0A8H3X8K2"/>
<dbReference type="EMBL" id="WTPW01001482">
    <property type="protein sequence ID" value="KAF0433193.1"/>
    <property type="molecule type" value="Genomic_DNA"/>
</dbReference>
<dbReference type="OrthoDB" id="2357271at2759"/>
<dbReference type="PANTHER" id="PTHR47839">
    <property type="entry name" value="DOMAIN PROTEIN, PUTATIVE (AFU_ORTHOLOGUE AFUA_6G04830)-RELATED"/>
    <property type="match status" value="1"/>
</dbReference>
<evidence type="ECO:0000313" key="1">
    <source>
        <dbReference type="EMBL" id="KAF0433193.1"/>
    </source>
</evidence>
<comment type="caution">
    <text evidence="1">The sequence shown here is derived from an EMBL/GenBank/DDBJ whole genome shotgun (WGS) entry which is preliminary data.</text>
</comment>
<evidence type="ECO:0000313" key="2">
    <source>
        <dbReference type="Proteomes" id="UP000439903"/>
    </source>
</evidence>
<dbReference type="PANTHER" id="PTHR47839:SF1">
    <property type="entry name" value="DOMAIN PROTEIN, PUTATIVE (AFU_ORTHOLOGUE AFUA_6G04830)-RELATED"/>
    <property type="match status" value="1"/>
</dbReference>
<dbReference type="Proteomes" id="UP000439903">
    <property type="component" value="Unassembled WGS sequence"/>
</dbReference>
<keyword evidence="2" id="KW-1185">Reference proteome</keyword>
<gene>
    <name evidence="1" type="ORF">F8M41_005130</name>
</gene>
<sequence>MNVLNKIKPGIADTMKRLPEDIFINDNDKYRSIFNPLICPFTDRVEKFYETSGISHKVNEKILELVPSYYSGIKGGDLNNDISWVEKLQVKQTDQINMNYVLIPKHEIKANKISACVSENGNRLILYITNENYTDIANALANVFIVVLKDNIAQIFSSLNYVRTINYIELHIKDTLDPSIILFPTVAMKRNIKKFINVLVNVAEIFELPRSKINIFYDDDSTIVAFNRNKPLFFNLRCDIEH</sequence>
<proteinExistence type="predicted"/>
<reference evidence="1 2" key="1">
    <citation type="journal article" date="2019" name="Environ. Microbiol.">
        <title>At the nexus of three kingdoms: the genome of the mycorrhizal fungus Gigaspora margarita provides insights into plant, endobacterial and fungal interactions.</title>
        <authorList>
            <person name="Venice F."/>
            <person name="Ghignone S."/>
            <person name="Salvioli di Fossalunga A."/>
            <person name="Amselem J."/>
            <person name="Novero M."/>
            <person name="Xianan X."/>
            <person name="Sedzielewska Toro K."/>
            <person name="Morin E."/>
            <person name="Lipzen A."/>
            <person name="Grigoriev I.V."/>
            <person name="Henrissat B."/>
            <person name="Martin F.M."/>
            <person name="Bonfante P."/>
        </authorList>
    </citation>
    <scope>NUCLEOTIDE SEQUENCE [LARGE SCALE GENOMIC DNA]</scope>
    <source>
        <strain evidence="1 2">BEG34</strain>
    </source>
</reference>
<accession>A0A8H3X8K2</accession>
<organism evidence="1 2">
    <name type="scientific">Gigaspora margarita</name>
    <dbReference type="NCBI Taxonomy" id="4874"/>
    <lineage>
        <taxon>Eukaryota</taxon>
        <taxon>Fungi</taxon>
        <taxon>Fungi incertae sedis</taxon>
        <taxon>Mucoromycota</taxon>
        <taxon>Glomeromycotina</taxon>
        <taxon>Glomeromycetes</taxon>
        <taxon>Diversisporales</taxon>
        <taxon>Gigasporaceae</taxon>
        <taxon>Gigaspora</taxon>
    </lineage>
</organism>
<protein>
    <submittedName>
        <fullName evidence="1">Hatpase-c domain protein</fullName>
    </submittedName>
</protein>